<feature type="compositionally biased region" description="Low complexity" evidence="1">
    <location>
        <begin position="278"/>
        <end position="288"/>
    </location>
</feature>
<evidence type="ECO:0000313" key="3">
    <source>
        <dbReference type="Proteomes" id="UP000787472"/>
    </source>
</evidence>
<feature type="compositionally biased region" description="Polar residues" evidence="1">
    <location>
        <begin position="267"/>
        <end position="277"/>
    </location>
</feature>
<keyword evidence="3" id="KW-1185">Reference proteome</keyword>
<dbReference type="EMBL" id="JAAONZ010000013">
    <property type="protein sequence ID" value="NHO66992.1"/>
    <property type="molecule type" value="Genomic_DNA"/>
</dbReference>
<evidence type="ECO:0008006" key="4">
    <source>
        <dbReference type="Google" id="ProtNLM"/>
    </source>
</evidence>
<dbReference type="AlphaFoldDB" id="A0A9E5K193"/>
<proteinExistence type="predicted"/>
<accession>A0A9E5K193</accession>
<feature type="region of interest" description="Disordered" evidence="1">
    <location>
        <begin position="589"/>
        <end position="610"/>
    </location>
</feature>
<feature type="region of interest" description="Disordered" evidence="1">
    <location>
        <begin position="398"/>
        <end position="436"/>
    </location>
</feature>
<feature type="region of interest" description="Disordered" evidence="1">
    <location>
        <begin position="259"/>
        <end position="288"/>
    </location>
</feature>
<protein>
    <recommendedName>
        <fullName evidence="4">GTPase</fullName>
    </recommendedName>
</protein>
<dbReference type="RefSeq" id="WP_167188848.1">
    <property type="nucleotide sequence ID" value="NZ_JAAONZ010000013.1"/>
</dbReference>
<gene>
    <name evidence="2" type="ORF">G8770_15685</name>
</gene>
<name>A0A9E5K193_9GAMM</name>
<reference evidence="2" key="1">
    <citation type="submission" date="2020-03" db="EMBL/GenBank/DDBJ databases">
        <authorList>
            <person name="Guo F."/>
        </authorList>
    </citation>
    <scope>NUCLEOTIDE SEQUENCE</scope>
    <source>
        <strain evidence="2">JCM 30134</strain>
    </source>
</reference>
<organism evidence="2 3">
    <name type="scientific">Pseudomaricurvus hydrocarbonicus</name>
    <dbReference type="NCBI Taxonomy" id="1470433"/>
    <lineage>
        <taxon>Bacteria</taxon>
        <taxon>Pseudomonadati</taxon>
        <taxon>Pseudomonadota</taxon>
        <taxon>Gammaproteobacteria</taxon>
        <taxon>Cellvibrionales</taxon>
        <taxon>Cellvibrionaceae</taxon>
        <taxon>Pseudomaricurvus</taxon>
    </lineage>
</organism>
<comment type="caution">
    <text evidence="2">The sequence shown here is derived from an EMBL/GenBank/DDBJ whole genome shotgun (WGS) entry which is preliminary data.</text>
</comment>
<feature type="compositionally biased region" description="Polar residues" evidence="1">
    <location>
        <begin position="422"/>
        <end position="434"/>
    </location>
</feature>
<dbReference type="Proteomes" id="UP000787472">
    <property type="component" value="Unassembled WGS sequence"/>
</dbReference>
<evidence type="ECO:0000313" key="2">
    <source>
        <dbReference type="EMBL" id="NHO66992.1"/>
    </source>
</evidence>
<evidence type="ECO:0000256" key="1">
    <source>
        <dbReference type="SAM" id="MobiDB-lite"/>
    </source>
</evidence>
<sequence>MNSAPTIQELIKKLRLPAQSQTTLNFCQSNRASRVAEWASQLQTTRINNTSVLLYQALPEICRLDTPPSNRLDILERLRPYVQQCIQGLSQTFLGQPVILPESAKKAAVIAQALQKHLSNGYCLVIRDLLLKNHGGKLKDDSLTQLGLAIHRAISGIGLQFLRNSQIYTQISSQLWLELNTLFYLAEQLSLSQRTFADPLLTGLRGNTIEQAYLRTLLLQTATPNQLRQNDVQHLYEALENWCRLVDFAHPANTDNNLYSIDLESDQPPSYRSQTQDSSQAHASQPAAQHLLQQPLKPGLRVLNLTPLLDALRNYASGAPGDLIQVPGHVNAQLLQHVRQHWGEEYHRNHPRKASKDLLEVVVGLTNVHYHLADQKPFNHFLQDTCQLEGQSGNRFEAHTTPGEFDPWAESFNDAGGKSKTKATNGSESGSEAQPSKFRVYQVQISNASDSGYGLEWRHHIPSQAAAGELIALRQPNRRQWKIGVIRWVKQHRGMSKLGVQLIAQQANAIAVQQLQTTGADNVLMRGLITSQAGRSFKHAALITASHPFRTQNKVRMNQLGATSVVQLQQILHSSSSISVFGYRPLETDSKTQQAPTEGAPVPGVFPEDW</sequence>